<gene>
    <name evidence="2" type="ORF">IWZ03DRAFT_3729</name>
</gene>
<evidence type="ECO:0008006" key="4">
    <source>
        <dbReference type="Google" id="ProtNLM"/>
    </source>
</evidence>
<dbReference type="EMBL" id="JBBPHU010000001">
    <property type="protein sequence ID" value="KAK7523440.1"/>
    <property type="molecule type" value="Genomic_DNA"/>
</dbReference>
<accession>A0ABR1KYK7</accession>
<dbReference type="InterPro" id="IPR045469">
    <property type="entry name" value="Nis1"/>
</dbReference>
<organism evidence="2 3">
    <name type="scientific">Phyllosticta citriasiana</name>
    <dbReference type="NCBI Taxonomy" id="595635"/>
    <lineage>
        <taxon>Eukaryota</taxon>
        <taxon>Fungi</taxon>
        <taxon>Dikarya</taxon>
        <taxon>Ascomycota</taxon>
        <taxon>Pezizomycotina</taxon>
        <taxon>Dothideomycetes</taxon>
        <taxon>Dothideomycetes incertae sedis</taxon>
        <taxon>Botryosphaeriales</taxon>
        <taxon>Phyllostictaceae</taxon>
        <taxon>Phyllosticta</taxon>
    </lineage>
</organism>
<evidence type="ECO:0000313" key="3">
    <source>
        <dbReference type="Proteomes" id="UP001363622"/>
    </source>
</evidence>
<sequence length="157" mass="16857">MKFATALVTGLVSLAPLASARITGITFPTKIGINEVFNVTVKSQNDIQSIADIAFAFGVIQPQYATPGTLGMYLVGESFLGPNFSNQISDFIVPVGPIPDYVPKGETVFNAALFSLLGSRFAPTTLIYNATVTLQDKTNYSQTITTTIPLTFDGFHR</sequence>
<dbReference type="Pfam" id="PF19271">
    <property type="entry name" value="Nis1"/>
    <property type="match status" value="1"/>
</dbReference>
<evidence type="ECO:0000256" key="1">
    <source>
        <dbReference type="SAM" id="SignalP"/>
    </source>
</evidence>
<feature type="chain" id="PRO_5045358182" description="Secreted protein NIS1" evidence="1">
    <location>
        <begin position="21"/>
        <end position="157"/>
    </location>
</feature>
<evidence type="ECO:0000313" key="2">
    <source>
        <dbReference type="EMBL" id="KAK7523440.1"/>
    </source>
</evidence>
<keyword evidence="1" id="KW-0732">Signal</keyword>
<reference evidence="2 3" key="1">
    <citation type="submission" date="2024-04" db="EMBL/GenBank/DDBJ databases">
        <title>Phyllosticta paracitricarpa is synonymous to the EU quarantine fungus P. citricarpa based on phylogenomic analyses.</title>
        <authorList>
            <consortium name="Lawrence Berkeley National Laboratory"/>
            <person name="Van Ingen-Buijs V.A."/>
            <person name="Van Westerhoven A.C."/>
            <person name="Haridas S."/>
            <person name="Skiadas P."/>
            <person name="Martin F."/>
            <person name="Groenewald J.Z."/>
            <person name="Crous P.W."/>
            <person name="Seidl M.F."/>
        </authorList>
    </citation>
    <scope>NUCLEOTIDE SEQUENCE [LARGE SCALE GENOMIC DNA]</scope>
    <source>
        <strain evidence="2 3">CBS 123371</strain>
    </source>
</reference>
<comment type="caution">
    <text evidence="2">The sequence shown here is derived from an EMBL/GenBank/DDBJ whole genome shotgun (WGS) entry which is preliminary data.</text>
</comment>
<dbReference type="Proteomes" id="UP001363622">
    <property type="component" value="Unassembled WGS sequence"/>
</dbReference>
<feature type="signal peptide" evidence="1">
    <location>
        <begin position="1"/>
        <end position="20"/>
    </location>
</feature>
<protein>
    <recommendedName>
        <fullName evidence="4">Secreted protein NIS1</fullName>
    </recommendedName>
</protein>
<name>A0ABR1KYK7_9PEZI</name>
<proteinExistence type="predicted"/>
<keyword evidence="3" id="KW-1185">Reference proteome</keyword>